<dbReference type="Pfam" id="PF00883">
    <property type="entry name" value="Peptidase_M17"/>
    <property type="match status" value="1"/>
</dbReference>
<comment type="similarity">
    <text evidence="1">Belongs to the peptidase M17 family.</text>
</comment>
<evidence type="ECO:0000256" key="7">
    <source>
        <dbReference type="ARBA" id="ARBA00050021"/>
    </source>
</evidence>
<dbReference type="PANTHER" id="PTHR11963:SF23">
    <property type="entry name" value="CYTOSOL AMINOPEPTIDASE"/>
    <property type="match status" value="1"/>
</dbReference>
<evidence type="ECO:0000256" key="6">
    <source>
        <dbReference type="ARBA" id="ARBA00049972"/>
    </source>
</evidence>
<organism evidence="10 11">
    <name type="scientific">[Mycoplasma] gypis</name>
    <dbReference type="NCBI Taxonomy" id="92404"/>
    <lineage>
        <taxon>Bacteria</taxon>
        <taxon>Bacillati</taxon>
        <taxon>Mycoplasmatota</taxon>
        <taxon>Mycoplasmoidales</taxon>
        <taxon>Metamycoplasmataceae</taxon>
        <taxon>Metamycoplasma</taxon>
    </lineage>
</organism>
<dbReference type="PANTHER" id="PTHR11963">
    <property type="entry name" value="LEUCINE AMINOPEPTIDASE-RELATED"/>
    <property type="match status" value="1"/>
</dbReference>
<dbReference type="GO" id="GO:0004177">
    <property type="term" value="F:aminopeptidase activity"/>
    <property type="evidence" value="ECO:0007669"/>
    <property type="project" value="UniProtKB-KW"/>
</dbReference>
<keyword evidence="3" id="KW-0645">Protease</keyword>
<name>A0ABZ2RNA4_9BACT</name>
<evidence type="ECO:0000256" key="1">
    <source>
        <dbReference type="ARBA" id="ARBA00009528"/>
    </source>
</evidence>
<evidence type="ECO:0000256" key="2">
    <source>
        <dbReference type="ARBA" id="ARBA00022438"/>
    </source>
</evidence>
<gene>
    <name evidence="10" type="ORF">WG616_00575</name>
</gene>
<keyword evidence="2 10" id="KW-0031">Aminopeptidase</keyword>
<dbReference type="Proteomes" id="UP001460679">
    <property type="component" value="Chromosome"/>
</dbReference>
<keyword evidence="4" id="KW-0378">Hydrolase</keyword>
<dbReference type="RefSeq" id="WP_205498746.1">
    <property type="nucleotide sequence ID" value="NZ_CP148066.1"/>
</dbReference>
<dbReference type="EMBL" id="CP148066">
    <property type="protein sequence ID" value="WXL28513.1"/>
    <property type="molecule type" value="Genomic_DNA"/>
</dbReference>
<evidence type="ECO:0000256" key="8">
    <source>
        <dbReference type="ARBA" id="ARBA00050061"/>
    </source>
</evidence>
<comment type="function">
    <text evidence="6">Presumably involved in the processing and regular turnover of intracellular proteins. Catalyzes the removal of unsubstituted N-terminal amino acids from various peptides.</text>
</comment>
<evidence type="ECO:0000256" key="5">
    <source>
        <dbReference type="ARBA" id="ARBA00033172"/>
    </source>
</evidence>
<feature type="domain" description="Cytosol aminopeptidase" evidence="9">
    <location>
        <begin position="146"/>
        <end position="432"/>
    </location>
</feature>
<evidence type="ECO:0000256" key="3">
    <source>
        <dbReference type="ARBA" id="ARBA00022670"/>
    </source>
</evidence>
<dbReference type="InterPro" id="IPR011356">
    <property type="entry name" value="Leucine_aapep/pepB"/>
</dbReference>
<evidence type="ECO:0000313" key="11">
    <source>
        <dbReference type="Proteomes" id="UP001460679"/>
    </source>
</evidence>
<sequence length="455" mass="51967">MLKEYANYKSTKQPTLYAVYKGQEVEDFVVRKKHHITEDLVNNKRYFYVDEIKTYYQLTVAVDSLLDKIVESIQVDIQSFINDYITFEDVLRAFHLRYALKFAKIYNEKSEKDEEKLPKIKLFHEDTKYRKYSKYLVNLVENITAVRDLQITPPNVCNSEWLADFIEKDFRSLRCLEVNVLGSKEINEYGMGLMTSVNRGSTYQPRVVVINYTPKKNNKKRITLVGKGITFDTGGVNTKGYFMEGMKYDMSGSAIVAYVLKTIAQQKLNINVSAIMMITDNRTNGDPSLPESVYKSMSGKTVEVVDTDAEGRLVLADGITYAKDVLKSSTIIDVATLTGTIVKALGSVYSGIYSTSDKEWELFEQASQKSKEKVWRMPMHEDFHKFNKESKVADLNNYSNNELSDCNTAAMFLKEFAGDVDFIHCDVAGTADRNLVPQGELLYTLVEYIKLKVGR</sequence>
<dbReference type="InterPro" id="IPR000819">
    <property type="entry name" value="Peptidase_M17_C"/>
</dbReference>
<evidence type="ECO:0000259" key="9">
    <source>
        <dbReference type="Pfam" id="PF00883"/>
    </source>
</evidence>
<protein>
    <recommendedName>
        <fullName evidence="7">Probable cytosol aminopeptidase</fullName>
    </recommendedName>
    <alternativeName>
        <fullName evidence="8">Leucine aminopeptidase</fullName>
    </alternativeName>
    <alternativeName>
        <fullName evidence="5">Leucyl aminopeptidase</fullName>
    </alternativeName>
</protein>
<dbReference type="SUPFAM" id="SSF53187">
    <property type="entry name" value="Zn-dependent exopeptidases"/>
    <property type="match status" value="1"/>
</dbReference>
<keyword evidence="11" id="KW-1185">Reference proteome</keyword>
<accession>A0ABZ2RNA4</accession>
<dbReference type="Gene3D" id="3.40.630.10">
    <property type="entry name" value="Zn peptidases"/>
    <property type="match status" value="1"/>
</dbReference>
<proteinExistence type="inferred from homology"/>
<evidence type="ECO:0000313" key="10">
    <source>
        <dbReference type="EMBL" id="WXL28513.1"/>
    </source>
</evidence>
<dbReference type="CDD" id="cd00433">
    <property type="entry name" value="Peptidase_M17"/>
    <property type="match status" value="1"/>
</dbReference>
<dbReference type="PRINTS" id="PR00481">
    <property type="entry name" value="LAMNOPPTDASE"/>
</dbReference>
<reference evidence="10" key="1">
    <citation type="submission" date="2024-03" db="EMBL/GenBank/DDBJ databases">
        <title>Complete genome sequence of Mycoplasma gypis type strain B1/T1.</title>
        <authorList>
            <person name="Spergser J."/>
        </authorList>
    </citation>
    <scope>NUCLEOTIDE SEQUENCE [LARGE SCALE GENOMIC DNA]</scope>
    <source>
        <strain evidence="10">B1/T1</strain>
    </source>
</reference>
<evidence type="ECO:0000256" key="4">
    <source>
        <dbReference type="ARBA" id="ARBA00022801"/>
    </source>
</evidence>